<comment type="caution">
    <text evidence="2">The sequence shown here is derived from an EMBL/GenBank/DDBJ whole genome shotgun (WGS) entry which is preliminary data.</text>
</comment>
<dbReference type="InterPro" id="IPR047794">
    <property type="entry name" value="C45_proenzyme-like"/>
</dbReference>
<dbReference type="PANTHER" id="PTHR34180">
    <property type="entry name" value="PEPTIDASE C45"/>
    <property type="match status" value="1"/>
</dbReference>
<proteinExistence type="predicted"/>
<dbReference type="InterPro" id="IPR005079">
    <property type="entry name" value="Peptidase_C45_hydrolase"/>
</dbReference>
<accession>X1EQH6</accession>
<dbReference type="AlphaFoldDB" id="X1EQH6"/>
<dbReference type="EMBL" id="BARU01008016">
    <property type="protein sequence ID" value="GAH35631.1"/>
    <property type="molecule type" value="Genomic_DNA"/>
</dbReference>
<dbReference type="Pfam" id="PF03417">
    <property type="entry name" value="AAT"/>
    <property type="match status" value="1"/>
</dbReference>
<evidence type="ECO:0000259" key="1">
    <source>
        <dbReference type="Pfam" id="PF03417"/>
    </source>
</evidence>
<evidence type="ECO:0000313" key="2">
    <source>
        <dbReference type="EMBL" id="GAH35631.1"/>
    </source>
</evidence>
<gene>
    <name evidence="2" type="ORF">S03H2_15753</name>
</gene>
<feature type="domain" description="Peptidase C45 hydrolase" evidence="1">
    <location>
        <begin position="242"/>
        <end position="365"/>
    </location>
</feature>
<reference evidence="2" key="1">
    <citation type="journal article" date="2014" name="Front. Microbiol.">
        <title>High frequency of phylogenetically diverse reductive dehalogenase-homologous genes in deep subseafloor sedimentary metagenomes.</title>
        <authorList>
            <person name="Kawai M."/>
            <person name="Futagami T."/>
            <person name="Toyoda A."/>
            <person name="Takaki Y."/>
            <person name="Nishi S."/>
            <person name="Hori S."/>
            <person name="Arai W."/>
            <person name="Tsubouchi T."/>
            <person name="Morono Y."/>
            <person name="Uchiyama I."/>
            <person name="Ito T."/>
            <person name="Fujiyama A."/>
            <person name="Inagaki F."/>
            <person name="Takami H."/>
        </authorList>
    </citation>
    <scope>NUCLEOTIDE SEQUENCE</scope>
    <source>
        <strain evidence="2">Expedition CK06-06</strain>
    </source>
</reference>
<protein>
    <recommendedName>
        <fullName evidence="1">Peptidase C45 hydrolase domain-containing protein</fullName>
    </recommendedName>
</protein>
<organism evidence="2">
    <name type="scientific">marine sediment metagenome</name>
    <dbReference type="NCBI Taxonomy" id="412755"/>
    <lineage>
        <taxon>unclassified sequences</taxon>
        <taxon>metagenomes</taxon>
        <taxon>ecological metagenomes</taxon>
    </lineage>
</organism>
<name>X1EQH6_9ZZZZ</name>
<feature type="non-terminal residue" evidence="2">
    <location>
        <position position="370"/>
    </location>
</feature>
<dbReference type="InterPro" id="IPR047801">
    <property type="entry name" value="Peptidase_C45"/>
</dbReference>
<dbReference type="NCBIfam" id="NF040521">
    <property type="entry name" value="C45_proenzyme"/>
    <property type="match status" value="1"/>
</dbReference>
<dbReference type="PANTHER" id="PTHR34180:SF1">
    <property type="entry name" value="BETA-ALANYL-DOPAMINE_CARCININE HYDROLASE"/>
    <property type="match status" value="1"/>
</dbReference>
<sequence>MKRTKLLALFGSICLILALTVSFTGLGSVLADNPQDELPPGIAKKVEPEPELLPPSTQPLVILSGSDYEMGYQYGYQAAEGMNWFKNKLWAEMLGEEPGAYYAMGGWTEEEVYEILQGFQYYIREYTPEFIDIFKGMADGSTAAGYPISYADALLMNAEWDMEVATSEEANYPEPVEPLPPHHCSSFAAWGDETSEDAVITIHSEDDPFAYTMGAVVFPDEGNNVIQGGGEAGTWAFTYLQNDKGLFIGLTASPAKRDVDNQFGLPVNLSLFHLARYCDTAEEAKDMLLSFKLTCGYIYLICDSDGDCYAIETTGALKSVRTAGDFGEKDFLVITNHYITEEMQDSQGTIKPTSSTARRYEQLFDNLTEY</sequence>
<dbReference type="Gene3D" id="3.60.60.10">
    <property type="entry name" value="Penicillin V Acylase, Chain A"/>
    <property type="match status" value="1"/>
</dbReference>